<dbReference type="InterPro" id="IPR006172">
    <property type="entry name" value="DNA-dir_DNA_pol_B"/>
</dbReference>
<dbReference type="GO" id="GO:0000166">
    <property type="term" value="F:nucleotide binding"/>
    <property type="evidence" value="ECO:0007669"/>
    <property type="project" value="InterPro"/>
</dbReference>
<evidence type="ECO:0000313" key="17">
    <source>
        <dbReference type="Proteomes" id="UP000162467"/>
    </source>
</evidence>
<keyword evidence="3" id="KW-1048">Host nucleus</keyword>
<evidence type="ECO:0000256" key="10">
    <source>
        <dbReference type="ARBA" id="ARBA00049244"/>
    </source>
</evidence>
<dbReference type="PRINTS" id="PR00106">
    <property type="entry name" value="DNAPOLB"/>
</dbReference>
<keyword evidence="7 11" id="KW-0239">DNA-directed DNA polymerase</keyword>
<feature type="region of interest" description="Disordered" evidence="12">
    <location>
        <begin position="1"/>
        <end position="33"/>
    </location>
</feature>
<dbReference type="InterPro" id="IPR036397">
    <property type="entry name" value="RNaseH_sf"/>
</dbReference>
<accession>O39234</accession>
<evidence type="ECO:0000256" key="5">
    <source>
        <dbReference type="ARBA" id="ARBA00022695"/>
    </source>
</evidence>
<dbReference type="GO" id="GO:0039693">
    <property type="term" value="P:viral DNA genome replication"/>
    <property type="evidence" value="ECO:0007669"/>
    <property type="project" value="UniProtKB-KW"/>
</dbReference>
<sequence>MDFFNPYLGPRGPRPHSHRGTDAPAPAGAGAVQPPPDVCRLIPACLRTPGAGGMIPVTIPFPPTYFENGARGDVLLANERSMWTARDRKPVAPDPQDQSITFHAYDVVETTYAADRCAEVPSRFQTDIIPSGTVLKLLGRTEDGTSVCVNVFRQQVYFYAKVPAGINVTHILQQALKNTAGRAACGFSTRRVNKRILKTYDVAEHPVTEITLSSGSMLSTLSDRLVACGCEVFESNVDAVRRFVLDHGFTTFGWYSCARATPRLAARDARTALEFDCSWEDLSVQADRSDWPPYRIVAFDIECTGEAGFPCATRDGDAVIQISCVFYTTREGAPNPPNILFSVGTCDPIPDTDVLEFPSEYDMLVSFFAMIRDFEVDFLTGYNISNFDLPYLITRASQVYNLRLNEYTKIKTGSIFEVHEPRGGGGGFMRSVSKIKIAGIVPIDMYQVCREKLSLSDYKLDTVARQCLGGKKEDVSYKDIPPLFRSGPGGRAKVGSYCVMDSVLVMDLLKMFMIHVEISEIAKLAKIQARRVLTDGQQLRVFSCLLEAAARENFILPVPTPEGQGGYQGATVINPIPGFYDEPVLVVDFASLYPSIIQAHNLCYSTMIHGRDLHLHPNLTPDDYETFVLSGGPVHFVKKHKRESLLGRLLTVWLEKRRAIRRTLAACDDPSLKTILDKQQLAIKVTCNAVYGFTGVASGLLPCINIAETVTLRGRTMLEMSKSYVEALTTEDLRTRLGREVTARHGARFRVVYGDTDSLFIACDGYSAEAVSAFCDDLAARITADLFPPPIKLEAEKTFKCLLLLTKKRYIGVLLNDKMVMKGVDLIRKTACKFVQERCRAILDLVLHDPEVKAAARLLCKRPPHAVYEEGLPAGFIKIVEVLNASYLDLRNSVVPIEQLTFSTELSRPVCDYKTTNLPHLAVYQKLASRCEELPQVHDRIPYVFVDAPGSLKSDLAEHPDYVRQHQIPVAVDLYFDKLVHGAANILQCLFGNNADTTVAILYNFLNVPYKLFS</sequence>
<evidence type="ECO:0000256" key="4">
    <source>
        <dbReference type="ARBA" id="ARBA00022679"/>
    </source>
</evidence>
<evidence type="ECO:0000256" key="7">
    <source>
        <dbReference type="ARBA" id="ARBA00022932"/>
    </source>
</evidence>
<dbReference type="Gene3D" id="1.10.287.690">
    <property type="entry name" value="Helix hairpin bin"/>
    <property type="match status" value="1"/>
</dbReference>
<feature type="compositionally biased region" description="Low complexity" evidence="12">
    <location>
        <begin position="22"/>
        <end position="32"/>
    </location>
</feature>
<dbReference type="GO" id="GO:0003677">
    <property type="term" value="F:DNA binding"/>
    <property type="evidence" value="ECO:0007669"/>
    <property type="project" value="UniProtKB-KW"/>
</dbReference>
<dbReference type="Pfam" id="PF03104">
    <property type="entry name" value="DNA_pol_B_exo1"/>
    <property type="match status" value="1"/>
</dbReference>
<dbReference type="Gene3D" id="3.30.420.10">
    <property type="entry name" value="Ribonuclease H-like superfamily/Ribonuclease H"/>
    <property type="match status" value="1"/>
</dbReference>
<feature type="domain" description="DNA-directed DNA polymerase family B multifunctional" evidence="13">
    <location>
        <begin position="527"/>
        <end position="990"/>
    </location>
</feature>
<dbReference type="InterPro" id="IPR006134">
    <property type="entry name" value="DNA-dir_DNA_pol_B_multi_dom"/>
</dbReference>
<comment type="subcellular location">
    <subcellularLocation>
        <location evidence="1">Host nucleus</location>
    </subcellularLocation>
</comment>
<dbReference type="SUPFAM" id="SSF56672">
    <property type="entry name" value="DNA/RNA polymerases"/>
    <property type="match status" value="1"/>
</dbReference>
<dbReference type="Gene3D" id="1.10.132.60">
    <property type="entry name" value="DNA polymerase family B, C-terminal domain"/>
    <property type="match status" value="1"/>
</dbReference>
<proteinExistence type="inferred from homology"/>
<dbReference type="Pfam" id="PF00136">
    <property type="entry name" value="DNA_pol_B"/>
    <property type="match status" value="1"/>
</dbReference>
<dbReference type="EC" id="2.7.7.7" evidence="11"/>
<dbReference type="PANTHER" id="PTHR10322:SF23">
    <property type="entry name" value="DNA POLYMERASE DELTA CATALYTIC SUBUNIT"/>
    <property type="match status" value="1"/>
</dbReference>
<evidence type="ECO:0000256" key="6">
    <source>
        <dbReference type="ARBA" id="ARBA00022705"/>
    </source>
</evidence>
<evidence type="ECO:0000256" key="1">
    <source>
        <dbReference type="ARBA" id="ARBA00004147"/>
    </source>
</evidence>
<evidence type="ECO:0000259" key="13">
    <source>
        <dbReference type="Pfam" id="PF00136"/>
    </source>
</evidence>
<comment type="similarity">
    <text evidence="2 11">Belongs to the DNA polymerase type-B family.</text>
</comment>
<dbReference type="SUPFAM" id="SSF53098">
    <property type="entry name" value="Ribonuclease H-like"/>
    <property type="match status" value="1"/>
</dbReference>
<evidence type="ECO:0000256" key="2">
    <source>
        <dbReference type="ARBA" id="ARBA00005755"/>
    </source>
</evidence>
<feature type="domain" description="DNA-directed DNA polymerase family B exonuclease" evidence="14">
    <location>
        <begin position="230"/>
        <end position="463"/>
    </location>
</feature>
<evidence type="ECO:0000313" key="15">
    <source>
        <dbReference type="EMBL" id="AAC58687.1"/>
    </source>
</evidence>
<evidence type="ECO:0000256" key="11">
    <source>
        <dbReference type="RuleBase" id="RU000442"/>
    </source>
</evidence>
<dbReference type="InterPro" id="IPR042087">
    <property type="entry name" value="DNA_pol_B_thumb"/>
</dbReference>
<evidence type="ECO:0000256" key="3">
    <source>
        <dbReference type="ARBA" id="ARBA00022562"/>
    </source>
</evidence>
<evidence type="ECO:0000256" key="9">
    <source>
        <dbReference type="ARBA" id="ARBA00023125"/>
    </source>
</evidence>
<dbReference type="GO" id="GO:0042025">
    <property type="term" value="C:host cell nucleus"/>
    <property type="evidence" value="ECO:0007669"/>
    <property type="project" value="UniProtKB-SubCell"/>
</dbReference>
<organism evidence="15">
    <name type="scientific">Rhesus monkey rhadinovirus H26-95</name>
    <dbReference type="NCBI Taxonomy" id="69256"/>
    <lineage>
        <taxon>Viruses</taxon>
        <taxon>Duplodnaviria</taxon>
        <taxon>Heunggongvirae</taxon>
        <taxon>Peploviricota</taxon>
        <taxon>Herviviricetes</taxon>
        <taxon>Herpesvirales</taxon>
        <taxon>Orthoherpesviridae</taxon>
        <taxon>Gammaherpesvirinae</taxon>
        <taxon>Rhadinovirus</taxon>
        <taxon>Rhadinovirus macacinegamma5</taxon>
        <taxon>Macacine gammaherpesvirus 5</taxon>
    </lineage>
</organism>
<dbReference type="Proteomes" id="UP000162467">
    <property type="component" value="Genome"/>
</dbReference>
<dbReference type="InterPro" id="IPR006133">
    <property type="entry name" value="DNA-dir_DNA_pol_B_exonuc"/>
</dbReference>
<keyword evidence="6 11" id="KW-0235">DNA replication</keyword>
<dbReference type="EMBL" id="AF029302">
    <property type="protein sequence ID" value="AAC58687.1"/>
    <property type="molecule type" value="Genomic_DNA"/>
</dbReference>
<keyword evidence="5 11" id="KW-0548">Nucleotidyltransferase</keyword>
<evidence type="ECO:0000259" key="14">
    <source>
        <dbReference type="Pfam" id="PF03104"/>
    </source>
</evidence>
<dbReference type="InterPro" id="IPR012337">
    <property type="entry name" value="RNaseH-like_sf"/>
</dbReference>
<dbReference type="PANTHER" id="PTHR10322">
    <property type="entry name" value="DNA POLYMERASE CATALYTIC SUBUNIT"/>
    <property type="match status" value="1"/>
</dbReference>
<dbReference type="GO" id="GO:0006261">
    <property type="term" value="P:DNA-templated DNA replication"/>
    <property type="evidence" value="ECO:0007669"/>
    <property type="project" value="TreeGrafter"/>
</dbReference>
<keyword evidence="8" id="KW-1194">Viral DNA replication</keyword>
<dbReference type="EMBL" id="AF210726">
    <property type="protein sequence ID" value="AAF59986.1"/>
    <property type="molecule type" value="Genomic_DNA"/>
</dbReference>
<name>O39234_9GAMA</name>
<dbReference type="PROSITE" id="PS00116">
    <property type="entry name" value="DNA_POLYMERASE_B"/>
    <property type="match status" value="1"/>
</dbReference>
<dbReference type="InterPro" id="IPR017964">
    <property type="entry name" value="DNA-dir_DNA_pol_B_CS"/>
</dbReference>
<dbReference type="Gene3D" id="3.30.342.10">
    <property type="entry name" value="DNA Polymerase, chain B, domain 1"/>
    <property type="match status" value="1"/>
</dbReference>
<evidence type="ECO:0000256" key="8">
    <source>
        <dbReference type="ARBA" id="ARBA00023109"/>
    </source>
</evidence>
<reference evidence="15" key="1">
    <citation type="journal article" date="1997" name="J. Virol.">
        <title>A herpesvirus of rhesus monkeys related to the human Kaposi's sarcoma-associated herpesvirus.</title>
        <authorList>
            <person name="Desrosiers R.C."/>
            <person name="Sasseville V.G."/>
            <person name="Czajak S.C."/>
            <person name="Zhang X."/>
            <person name="Mansfield K.G."/>
            <person name="Kaur A."/>
            <person name="Johnson R.P."/>
            <person name="Lackner A.A."/>
            <person name="Jung J.U."/>
        </authorList>
    </citation>
    <scope>NUCLEOTIDE SEQUENCE</scope>
</reference>
<evidence type="ECO:0000256" key="12">
    <source>
        <dbReference type="SAM" id="MobiDB-lite"/>
    </source>
</evidence>
<protein>
    <recommendedName>
        <fullName evidence="11">DNA polymerase</fullName>
        <ecNumber evidence="11">2.7.7.7</ecNumber>
    </recommendedName>
</protein>
<accession>Q77NK8</accession>
<dbReference type="GO" id="GO:0003887">
    <property type="term" value="F:DNA-directed DNA polymerase activity"/>
    <property type="evidence" value="ECO:0007669"/>
    <property type="project" value="UniProtKB-KW"/>
</dbReference>
<evidence type="ECO:0000313" key="16">
    <source>
        <dbReference type="EMBL" id="AAF59986.1"/>
    </source>
</evidence>
<dbReference type="InterPro" id="IPR043502">
    <property type="entry name" value="DNA/RNA_pol_sf"/>
</dbReference>
<dbReference type="InterPro" id="IPR023211">
    <property type="entry name" value="DNA_pol_palm_dom_sf"/>
</dbReference>
<dbReference type="Gene3D" id="3.90.1600.10">
    <property type="entry name" value="Palm domain of DNA polymerase"/>
    <property type="match status" value="1"/>
</dbReference>
<keyword evidence="4 11" id="KW-0808">Transferase</keyword>
<gene>
    <name evidence="16" type="primary">ORF09</name>
</gene>
<reference evidence="16 17" key="2">
    <citation type="journal article" date="2000" name="J. Virol.">
        <title>The primary sequence of rhesus monkey rhadinovirus isolate 26-95: sequence similarities to Kaposi's sarcoma-associated herpesvirus and rhesus monkey rhadinovirus isolate 17577.</title>
        <authorList>
            <person name="Alexander L."/>
            <person name="Denekamp L."/>
            <person name="Knapp A."/>
            <person name="Auerbach M.R."/>
            <person name="Damania B."/>
            <person name="Desrosiers R.C."/>
        </authorList>
    </citation>
    <scope>NUCLEOTIDE SEQUENCE [LARGE SCALE GENOMIC DNA]</scope>
    <source>
        <strain evidence="16">Macaca mulatta rhadinovirus isolate 26-95</strain>
    </source>
</reference>
<dbReference type="InterPro" id="IPR050240">
    <property type="entry name" value="DNA_pol_type-B"/>
</dbReference>
<dbReference type="SMART" id="SM00486">
    <property type="entry name" value="POLBc"/>
    <property type="match status" value="1"/>
</dbReference>
<comment type="catalytic activity">
    <reaction evidence="10 11">
        <text>DNA(n) + a 2'-deoxyribonucleoside 5'-triphosphate = DNA(n+1) + diphosphate</text>
        <dbReference type="Rhea" id="RHEA:22508"/>
        <dbReference type="Rhea" id="RHEA-COMP:17339"/>
        <dbReference type="Rhea" id="RHEA-COMP:17340"/>
        <dbReference type="ChEBI" id="CHEBI:33019"/>
        <dbReference type="ChEBI" id="CHEBI:61560"/>
        <dbReference type="ChEBI" id="CHEBI:173112"/>
        <dbReference type="EC" id="2.7.7.7"/>
    </reaction>
</comment>
<keyword evidence="9 11" id="KW-0238">DNA-binding</keyword>